<evidence type="ECO:0000256" key="1">
    <source>
        <dbReference type="ARBA" id="ARBA00004651"/>
    </source>
</evidence>
<dbReference type="GO" id="GO:0004129">
    <property type="term" value="F:cytochrome-c oxidase activity"/>
    <property type="evidence" value="ECO:0007669"/>
    <property type="project" value="InterPro"/>
</dbReference>
<feature type="domain" description="Heme-copper oxidase subunit III family profile" evidence="9">
    <location>
        <begin position="1"/>
        <end position="199"/>
    </location>
</feature>
<dbReference type="Gene3D" id="1.20.120.80">
    <property type="entry name" value="Cytochrome c oxidase, subunit III, four-helix bundle"/>
    <property type="match status" value="1"/>
</dbReference>
<dbReference type="GO" id="GO:0005886">
    <property type="term" value="C:plasma membrane"/>
    <property type="evidence" value="ECO:0007669"/>
    <property type="project" value="UniProtKB-SubCell"/>
</dbReference>
<dbReference type="PANTHER" id="PTHR11403:SF2">
    <property type="entry name" value="CYTOCHROME BO(3) UBIQUINOL OXIDASE SUBUNIT 3"/>
    <property type="match status" value="1"/>
</dbReference>
<dbReference type="SUPFAM" id="SSF81452">
    <property type="entry name" value="Cytochrome c oxidase subunit III-like"/>
    <property type="match status" value="1"/>
</dbReference>
<dbReference type="AlphaFoldDB" id="A0A1S7SEB8"/>
<dbReference type="InterPro" id="IPR024791">
    <property type="entry name" value="Cyt_c/ubiquinol_Oxase_su3"/>
</dbReference>
<keyword evidence="3" id="KW-1003">Cell membrane</keyword>
<accession>A0A1S7SEB8</accession>
<evidence type="ECO:0000256" key="4">
    <source>
        <dbReference type="ARBA" id="ARBA00022692"/>
    </source>
</evidence>
<keyword evidence="5 8" id="KW-1133">Transmembrane helix</keyword>
<dbReference type="InterPro" id="IPR035973">
    <property type="entry name" value="Cyt_c_oxidase_su3-like_sf"/>
</dbReference>
<sequence>MKEIVVLDVSPLTGHCDGSASPAWWGTLAFMLIEGTGFALAIVIYLYLMSLAPIWPIGVGPPDLGAGTGMTLLLAASLIPNLLVSRWAKRRDMFKVRIGLIFMSFFGIAPLVVRLFEFPAMHVQWDQNAYGSVVWLLLGLHTTHILTDLVETLVLTCLMFTRHGDNPRRFGDVGDNAMYWNFVVATWIPIYVCIYWVPRL</sequence>
<dbReference type="InterPro" id="IPR013833">
    <property type="entry name" value="Cyt_c_oxidase_su3_a-hlx"/>
</dbReference>
<name>A0A1S7SEB8_AGRTU</name>
<evidence type="ECO:0000313" key="11">
    <source>
        <dbReference type="Proteomes" id="UP000191897"/>
    </source>
</evidence>
<evidence type="ECO:0000256" key="6">
    <source>
        <dbReference type="ARBA" id="ARBA00023136"/>
    </source>
</evidence>
<feature type="transmembrane region" description="Helical" evidence="8">
    <location>
        <begin position="179"/>
        <end position="197"/>
    </location>
</feature>
<proteinExistence type="inferred from homology"/>
<evidence type="ECO:0000256" key="2">
    <source>
        <dbReference type="ARBA" id="ARBA00010581"/>
    </source>
</evidence>
<keyword evidence="6 8" id="KW-0472">Membrane</keyword>
<dbReference type="PROSITE" id="PS50253">
    <property type="entry name" value="COX3"/>
    <property type="match status" value="1"/>
</dbReference>
<comment type="similarity">
    <text evidence="2 7">Belongs to the cytochrome c oxidase subunit 3 family.</text>
</comment>
<feature type="transmembrane region" description="Helical" evidence="8">
    <location>
        <begin position="96"/>
        <end position="113"/>
    </location>
</feature>
<feature type="transmembrane region" description="Helical" evidence="8">
    <location>
        <begin position="64"/>
        <end position="84"/>
    </location>
</feature>
<dbReference type="InterPro" id="IPR000298">
    <property type="entry name" value="Cyt_c_oxidase-like_su3"/>
</dbReference>
<evidence type="ECO:0000313" key="10">
    <source>
        <dbReference type="EMBL" id="CUX67832.1"/>
    </source>
</evidence>
<keyword evidence="4 7" id="KW-0812">Transmembrane</keyword>
<evidence type="ECO:0000256" key="3">
    <source>
        <dbReference type="ARBA" id="ARBA00022475"/>
    </source>
</evidence>
<evidence type="ECO:0000256" key="7">
    <source>
        <dbReference type="RuleBase" id="RU003376"/>
    </source>
</evidence>
<protein>
    <submittedName>
        <fullName evidence="10">Heme/copper-type cytochrome/quinol oxidase, subunit 3</fullName>
    </submittedName>
</protein>
<evidence type="ECO:0000256" key="8">
    <source>
        <dbReference type="SAM" id="Phobius"/>
    </source>
</evidence>
<dbReference type="RefSeq" id="WP_080868078.1">
    <property type="nucleotide sequence ID" value="NZ_LT009733.1"/>
</dbReference>
<dbReference type="GO" id="GO:0019646">
    <property type="term" value="P:aerobic electron transport chain"/>
    <property type="evidence" value="ECO:0007669"/>
    <property type="project" value="InterPro"/>
</dbReference>
<organism evidence="10 11">
    <name type="scientific">Agrobacterium tumefaciens str. Kerr 14</name>
    <dbReference type="NCBI Taxonomy" id="1183424"/>
    <lineage>
        <taxon>Bacteria</taxon>
        <taxon>Pseudomonadati</taxon>
        <taxon>Pseudomonadota</taxon>
        <taxon>Alphaproteobacteria</taxon>
        <taxon>Hyphomicrobiales</taxon>
        <taxon>Rhizobiaceae</taxon>
        <taxon>Rhizobium/Agrobacterium group</taxon>
        <taxon>Agrobacterium</taxon>
        <taxon>Agrobacterium tumefaciens complex</taxon>
    </lineage>
</organism>
<dbReference type="Proteomes" id="UP000191897">
    <property type="component" value="Unassembled WGS sequence"/>
</dbReference>
<feature type="transmembrane region" description="Helical" evidence="8">
    <location>
        <begin position="38"/>
        <end position="58"/>
    </location>
</feature>
<evidence type="ECO:0000259" key="9">
    <source>
        <dbReference type="PROSITE" id="PS50253"/>
    </source>
</evidence>
<dbReference type="EMBL" id="FBWC01000042">
    <property type="protein sequence ID" value="CUX67832.1"/>
    <property type="molecule type" value="Genomic_DNA"/>
</dbReference>
<reference evidence="10 11" key="1">
    <citation type="submission" date="2016-01" db="EMBL/GenBank/DDBJ databases">
        <authorList>
            <person name="Oliw E.H."/>
        </authorList>
    </citation>
    <scope>NUCLEOTIDE SEQUENCE [LARGE SCALE GENOMIC DNA]</scope>
    <source>
        <strain evidence="10 11">Kerr 14</strain>
    </source>
</reference>
<dbReference type="PANTHER" id="PTHR11403">
    <property type="entry name" value="CYTOCHROME C OXIDASE SUBUNIT III"/>
    <property type="match status" value="1"/>
</dbReference>
<evidence type="ECO:0000256" key="5">
    <source>
        <dbReference type="ARBA" id="ARBA00022989"/>
    </source>
</evidence>
<feature type="transmembrane region" description="Helical" evidence="8">
    <location>
        <begin position="133"/>
        <end position="158"/>
    </location>
</feature>
<comment type="subcellular location">
    <subcellularLocation>
        <location evidence="1 7">Cell membrane</location>
        <topology evidence="1 7">Multi-pass membrane protein</topology>
    </subcellularLocation>
</comment>
<gene>
    <name evidence="10" type="ORF">AGR4C_pb30018</name>
</gene>